<organism evidence="1 2">
    <name type="scientific">Glomerella acutata</name>
    <name type="common">Colletotrichum acutatum</name>
    <dbReference type="NCBI Taxonomy" id="27357"/>
    <lineage>
        <taxon>Eukaryota</taxon>
        <taxon>Fungi</taxon>
        <taxon>Dikarya</taxon>
        <taxon>Ascomycota</taxon>
        <taxon>Pezizomycotina</taxon>
        <taxon>Sordariomycetes</taxon>
        <taxon>Hypocreomycetidae</taxon>
        <taxon>Glomerellales</taxon>
        <taxon>Glomerellaceae</taxon>
        <taxon>Colletotrichum</taxon>
        <taxon>Colletotrichum acutatum species complex</taxon>
    </lineage>
</organism>
<proteinExistence type="predicted"/>
<sequence length="87" mass="9365">MRPDSVCSHVDEHGSGFWSAVGNACAMGGLTAEPWTSWHLQAQNDPGKSQSDYSTGDEATCRAPLCYGQHIDIVELAPVMYTDVPPL</sequence>
<evidence type="ECO:0000313" key="2">
    <source>
        <dbReference type="Proteomes" id="UP001244207"/>
    </source>
</evidence>
<dbReference type="GeneID" id="85393746"/>
<reference evidence="1" key="1">
    <citation type="submission" date="2021-12" db="EMBL/GenBank/DDBJ databases">
        <title>Comparative genomics, transcriptomics and evolutionary studies reveal genomic signatures of adaptation to plant cell wall in hemibiotrophic fungi.</title>
        <authorList>
            <consortium name="DOE Joint Genome Institute"/>
            <person name="Baroncelli R."/>
            <person name="Diaz J.F."/>
            <person name="Benocci T."/>
            <person name="Peng M."/>
            <person name="Battaglia E."/>
            <person name="Haridas S."/>
            <person name="Andreopoulos W."/>
            <person name="Labutti K."/>
            <person name="Pangilinan J."/>
            <person name="Floch G.L."/>
            <person name="Makela M.R."/>
            <person name="Henrissat B."/>
            <person name="Grigoriev I.V."/>
            <person name="Crouch J.A."/>
            <person name="De Vries R.P."/>
            <person name="Sukno S.A."/>
            <person name="Thon M.R."/>
        </authorList>
    </citation>
    <scope>NUCLEOTIDE SEQUENCE</scope>
    <source>
        <strain evidence="1">CBS 112980</strain>
    </source>
</reference>
<gene>
    <name evidence="1" type="ORF">BDZ83DRAFT_645469</name>
</gene>
<dbReference type="RefSeq" id="XP_060357086.1">
    <property type="nucleotide sequence ID" value="XM_060509847.1"/>
</dbReference>
<name>A0AAD8XAQ0_GLOAC</name>
<protein>
    <submittedName>
        <fullName evidence="1">Uncharacterized protein</fullName>
    </submittedName>
</protein>
<accession>A0AAD8XAQ0</accession>
<dbReference type="Proteomes" id="UP001244207">
    <property type="component" value="Unassembled WGS sequence"/>
</dbReference>
<comment type="caution">
    <text evidence="1">The sequence shown here is derived from an EMBL/GenBank/DDBJ whole genome shotgun (WGS) entry which is preliminary data.</text>
</comment>
<dbReference type="AlphaFoldDB" id="A0AAD8XAQ0"/>
<keyword evidence="2" id="KW-1185">Reference proteome</keyword>
<dbReference type="EMBL" id="JAHMHS010000326">
    <property type="protein sequence ID" value="KAK1701973.1"/>
    <property type="molecule type" value="Genomic_DNA"/>
</dbReference>
<evidence type="ECO:0000313" key="1">
    <source>
        <dbReference type="EMBL" id="KAK1701973.1"/>
    </source>
</evidence>